<dbReference type="InterPro" id="IPR013578">
    <property type="entry name" value="Peptidase_M16C_assoc"/>
</dbReference>
<proteinExistence type="predicted"/>
<evidence type="ECO:0000313" key="3">
    <source>
        <dbReference type="Proteomes" id="UP000773462"/>
    </source>
</evidence>
<dbReference type="Pfam" id="PF05193">
    <property type="entry name" value="Peptidase_M16_C"/>
    <property type="match status" value="1"/>
</dbReference>
<dbReference type="InterPro" id="IPR007863">
    <property type="entry name" value="Peptidase_M16_C"/>
</dbReference>
<name>A0ABS4NUF4_9BACL</name>
<gene>
    <name evidence="2" type="ORF">J2Z70_003188</name>
</gene>
<keyword evidence="3" id="KW-1185">Reference proteome</keyword>
<dbReference type="Pfam" id="PF08367">
    <property type="entry name" value="M16C_assoc"/>
    <property type="match status" value="1"/>
</dbReference>
<accession>A0ABS4NUF4</accession>
<sequence>MSSLIAGEVYSGFEVIRKEYIREIESSVYTLEHQQSGARLLYVQNQDDNKVFSVTFRTPPADSTGVFHILEHSVLCGSGKFPVKEPFVELLKGSMKTFLNAFTFGDKTMYPVASQNDQDFANLMEVYLDSVFQPNIYSQPEIFEQEGWHYELPNSGDELIYKGVVYNEMKGSYSSPVTVLIDRIKKSLYPGTIYRHSSGGDPQHIPALTYEQFLEAHRNYYHPSNSYFYLYGDLNIEARLQFIHEEYLSRYTRKVMDTSIPLQASTGMTQLTAEYPILETETAADKTYLSLNYVIGTSLDRELNLAFAILKSMLMDSSAAPLKQALLESGLGKDVVAFYSDSMVQPMLGIALTHSNPEAKEEFVNLVRATLSRLAADGLDEKLVLAAVNSKEFELREADFSQYPKGLTYNMEVMKAWLYDGLPSTYLEYEAALTAIREQSSARYFERLIETYLLNSNHCSVVVLQPSQTLAGEKDAAVRSRLASYKASLAPAQLDELVLSTQKLLARQNTPDPAEELEKLPKLTLQDVNPIAPAGVPTVEVALDGIKVLHHEVAAGAIAYIKLYWDTSVLAAQQIPYLELLARVLGQLETEAYSIEELTSEIGITTGGIRFQNEVFGAGKSAEGSYQAKFSARIKVMQGNIGGSLKLLHELLYGSNLDNLSKLQEIVRREASGMESMLTQKGNEIAASRVLSYFSDRGMYEEQLGGVAYYRFIKELARSIDQQAEGLADTLKEICGLLFNTQNLTLSLTGTADSYAEFAAHVQELDLSRRVVESLPLLSAQGQAVNEGFMSASQVQYVVKGYDYKKLGFAYSGKLQVLKKILSLTYLWNTVRVKGGAYGGNLLLRRDGVILFTSYRDPNLLETLEVYDRASQFAGEYSADEAEMERAIIGTLAMLDQPLSPGATGRQADRHYFEQITAEDLQQERNEILSATAGDIRSYASLLEAVTQQNYFCVVGGESKLKSASGAFGSLEELVK</sequence>
<evidence type="ECO:0000259" key="1">
    <source>
        <dbReference type="SMART" id="SM01264"/>
    </source>
</evidence>
<dbReference type="SMART" id="SM01264">
    <property type="entry name" value="M16C_associated"/>
    <property type="match status" value="1"/>
</dbReference>
<dbReference type="EMBL" id="JAGGLV010000009">
    <property type="protein sequence ID" value="MBP2113034.1"/>
    <property type="molecule type" value="Genomic_DNA"/>
</dbReference>
<dbReference type="RefSeq" id="WP_209874614.1">
    <property type="nucleotide sequence ID" value="NZ_JAGGLV010000009.1"/>
</dbReference>
<dbReference type="Proteomes" id="UP000773462">
    <property type="component" value="Unassembled WGS sequence"/>
</dbReference>
<feature type="domain" description="Peptidase M16C associated" evidence="1">
    <location>
        <begin position="464"/>
        <end position="716"/>
    </location>
</feature>
<dbReference type="InterPro" id="IPR055130">
    <property type="entry name" value="PreP_C"/>
</dbReference>
<reference evidence="2 3" key="1">
    <citation type="submission" date="2021-03" db="EMBL/GenBank/DDBJ databases">
        <title>Genomic Encyclopedia of Type Strains, Phase IV (KMG-IV): sequencing the most valuable type-strain genomes for metagenomic binning, comparative biology and taxonomic classification.</title>
        <authorList>
            <person name="Goeker M."/>
        </authorList>
    </citation>
    <scope>NUCLEOTIDE SEQUENCE [LARGE SCALE GENOMIC DNA]</scope>
    <source>
        <strain evidence="2 3">DSM 101953</strain>
    </source>
</reference>
<dbReference type="EC" id="3.4.24.-" evidence="2"/>
<dbReference type="Pfam" id="PF00675">
    <property type="entry name" value="Peptidase_M16"/>
    <property type="match status" value="1"/>
</dbReference>
<evidence type="ECO:0000313" key="2">
    <source>
        <dbReference type="EMBL" id="MBP2113034.1"/>
    </source>
</evidence>
<dbReference type="InterPro" id="IPR011765">
    <property type="entry name" value="Pept_M16_N"/>
</dbReference>
<protein>
    <submittedName>
        <fullName evidence="2">Zn-dependent M16 (Insulinase) family peptidase</fullName>
        <ecNumber evidence="2">3.4.24.-</ecNumber>
    </submittedName>
</protein>
<dbReference type="InterPro" id="IPR011249">
    <property type="entry name" value="Metalloenz_LuxS/M16"/>
</dbReference>
<dbReference type="PANTHER" id="PTHR43016">
    <property type="entry name" value="PRESEQUENCE PROTEASE"/>
    <property type="match status" value="1"/>
</dbReference>
<dbReference type="PANTHER" id="PTHR43016:SF13">
    <property type="entry name" value="PRESEQUENCE PROTEASE, MITOCHONDRIAL"/>
    <property type="match status" value="1"/>
</dbReference>
<dbReference type="SUPFAM" id="SSF63411">
    <property type="entry name" value="LuxS/MPP-like metallohydrolase"/>
    <property type="match status" value="4"/>
</dbReference>
<comment type="caution">
    <text evidence="2">The sequence shown here is derived from an EMBL/GenBank/DDBJ whole genome shotgun (WGS) entry which is preliminary data.</text>
</comment>
<keyword evidence="2" id="KW-0378">Hydrolase</keyword>
<dbReference type="Gene3D" id="3.30.830.10">
    <property type="entry name" value="Metalloenzyme, LuxS/M16 peptidase-like"/>
    <property type="match status" value="4"/>
</dbReference>
<dbReference type="Pfam" id="PF22516">
    <property type="entry name" value="PreP_C"/>
    <property type="match status" value="1"/>
</dbReference>
<organism evidence="2 3">
    <name type="scientific">Paenibacillus silagei</name>
    <dbReference type="NCBI Taxonomy" id="1670801"/>
    <lineage>
        <taxon>Bacteria</taxon>
        <taxon>Bacillati</taxon>
        <taxon>Bacillota</taxon>
        <taxon>Bacilli</taxon>
        <taxon>Bacillales</taxon>
        <taxon>Paenibacillaceae</taxon>
        <taxon>Paenibacillus</taxon>
    </lineage>
</organism>
<dbReference type="GO" id="GO:0016787">
    <property type="term" value="F:hydrolase activity"/>
    <property type="evidence" value="ECO:0007669"/>
    <property type="project" value="UniProtKB-KW"/>
</dbReference>